<reference evidence="1" key="1">
    <citation type="submission" date="2021-06" db="EMBL/GenBank/DDBJ databases">
        <authorList>
            <person name="Kallberg Y."/>
            <person name="Tangrot J."/>
            <person name="Rosling A."/>
        </authorList>
    </citation>
    <scope>NUCLEOTIDE SEQUENCE</scope>
    <source>
        <strain evidence="1">AU212A</strain>
    </source>
</reference>
<dbReference type="Proteomes" id="UP000789860">
    <property type="component" value="Unassembled WGS sequence"/>
</dbReference>
<dbReference type="EMBL" id="CAJVPM010000790">
    <property type="protein sequence ID" value="CAG8452117.1"/>
    <property type="molecule type" value="Genomic_DNA"/>
</dbReference>
<protein>
    <submittedName>
        <fullName evidence="1">1492_t:CDS:1</fullName>
    </submittedName>
</protein>
<comment type="caution">
    <text evidence="1">The sequence shown here is derived from an EMBL/GenBank/DDBJ whole genome shotgun (WGS) entry which is preliminary data.</text>
</comment>
<feature type="non-terminal residue" evidence="1">
    <location>
        <position position="1"/>
    </location>
</feature>
<gene>
    <name evidence="1" type="ORF">SCALOS_LOCUS1228</name>
</gene>
<sequence length="58" mass="6796">LRVLKLLLFATIQEQKETEDQIYIELLLLETQLTISNNNDKIKRNSIITNEDPLNVEL</sequence>
<organism evidence="1 2">
    <name type="scientific">Scutellospora calospora</name>
    <dbReference type="NCBI Taxonomy" id="85575"/>
    <lineage>
        <taxon>Eukaryota</taxon>
        <taxon>Fungi</taxon>
        <taxon>Fungi incertae sedis</taxon>
        <taxon>Mucoromycota</taxon>
        <taxon>Glomeromycotina</taxon>
        <taxon>Glomeromycetes</taxon>
        <taxon>Diversisporales</taxon>
        <taxon>Gigasporaceae</taxon>
        <taxon>Scutellospora</taxon>
    </lineage>
</organism>
<proteinExistence type="predicted"/>
<keyword evidence="2" id="KW-1185">Reference proteome</keyword>
<accession>A0ACA9K4L8</accession>
<evidence type="ECO:0000313" key="1">
    <source>
        <dbReference type="EMBL" id="CAG8452117.1"/>
    </source>
</evidence>
<evidence type="ECO:0000313" key="2">
    <source>
        <dbReference type="Proteomes" id="UP000789860"/>
    </source>
</evidence>
<name>A0ACA9K4L8_9GLOM</name>